<dbReference type="Pfam" id="PF00994">
    <property type="entry name" value="MoCF_biosynth"/>
    <property type="match status" value="1"/>
</dbReference>
<comment type="similarity">
    <text evidence="2">In the N-terminal section; belongs to the MoaB/Mog family.</text>
</comment>
<evidence type="ECO:0000313" key="9">
    <source>
        <dbReference type="Proteomes" id="UP001295423"/>
    </source>
</evidence>
<organism evidence="8 9">
    <name type="scientific">Cylindrotheca closterium</name>
    <dbReference type="NCBI Taxonomy" id="2856"/>
    <lineage>
        <taxon>Eukaryota</taxon>
        <taxon>Sar</taxon>
        <taxon>Stramenopiles</taxon>
        <taxon>Ochrophyta</taxon>
        <taxon>Bacillariophyta</taxon>
        <taxon>Bacillariophyceae</taxon>
        <taxon>Bacillariophycidae</taxon>
        <taxon>Bacillariales</taxon>
        <taxon>Bacillariaceae</taxon>
        <taxon>Cylindrotheca</taxon>
    </lineage>
</organism>
<keyword evidence="6" id="KW-0808">Transferase</keyword>
<dbReference type="InterPro" id="IPR005111">
    <property type="entry name" value="MoeA_C_domain_IV"/>
</dbReference>
<keyword evidence="6" id="KW-0479">Metal-binding</keyword>
<gene>
    <name evidence="8" type="ORF">CYCCA115_LOCUS198</name>
</gene>
<comment type="pathway">
    <text evidence="1 6">Cofactor biosynthesis; molybdopterin biosynthesis.</text>
</comment>
<accession>A0AAD2CKA4</accession>
<dbReference type="EC" id="2.7.7.75" evidence="4"/>
<comment type="cofactor">
    <cofactor evidence="6">
        <name>Mg(2+)</name>
        <dbReference type="ChEBI" id="CHEBI:18420"/>
    </cofactor>
</comment>
<dbReference type="EMBL" id="CAKOGP040000001">
    <property type="protein sequence ID" value="CAJ1896361.1"/>
    <property type="molecule type" value="Genomic_DNA"/>
</dbReference>
<evidence type="ECO:0000256" key="5">
    <source>
        <dbReference type="ARBA" id="ARBA00023150"/>
    </source>
</evidence>
<dbReference type="AlphaFoldDB" id="A0AAD2CKA4"/>
<evidence type="ECO:0000259" key="7">
    <source>
        <dbReference type="SMART" id="SM00852"/>
    </source>
</evidence>
<dbReference type="PANTHER" id="PTHR10192">
    <property type="entry name" value="MOLYBDOPTERIN BIOSYNTHESIS PROTEIN"/>
    <property type="match status" value="1"/>
</dbReference>
<dbReference type="CDD" id="cd00887">
    <property type="entry name" value="MoeA"/>
    <property type="match status" value="1"/>
</dbReference>
<dbReference type="Gene3D" id="2.170.190.11">
    <property type="entry name" value="Molybdopterin biosynthesis moea protein, domain 3"/>
    <property type="match status" value="1"/>
</dbReference>
<dbReference type="SMART" id="SM00852">
    <property type="entry name" value="MoCF_biosynth"/>
    <property type="match status" value="1"/>
</dbReference>
<evidence type="ECO:0000256" key="6">
    <source>
        <dbReference type="RuleBase" id="RU365090"/>
    </source>
</evidence>
<dbReference type="SUPFAM" id="SSF63867">
    <property type="entry name" value="MoeA C-terminal domain-like"/>
    <property type="match status" value="1"/>
</dbReference>
<evidence type="ECO:0000256" key="3">
    <source>
        <dbReference type="ARBA" id="ARBA00008339"/>
    </source>
</evidence>
<name>A0AAD2CKA4_9STRA</name>
<sequence>MSEEKKPHPMIPVPEAIKIVLRETGRVMLDQRSRGIHQSESISSTAPWSKILNTVLDKDVLMTEPGYPPYNASIMDGYCVRSSEFKITDQVDGNGFTHHVADNVYAGDHPTAAEGSPSESPTLPAAYYITTGAVVPDTFDCVVPIEECRVSDDKQFVQVLNSATIQGGKWIRPIGCDISANSVVLPQGHCMDPVALGLLKQSGAESIEVKKRVKVGVLSTGNELILGFNADPSHTGKIPDVNRPILLSLLESFGNVECVDLGMERDDDVAAMAKRIDSATEICDVIITTGGISMGDTDIVENVLIDHFGGNLHFGRIHMKPGKPSTFVTIPKSGKTCLVFALPGNPVSGTVCTELLVKPCLDLLYDGIADGLSGSKDSLDSELDSVVRDAQVHPELLGILSHDIKLDSVRPEYHRVTIDGLENGSINVRSTGVQRSSRLMSLRDATGLLVLPVGNTTKPKALKGDRYPVLIMNNSSLFAQPQVKNSLHLFAKKQMKVAVVLVCKDSSFAQKLDSVCDRIKNSLSGSKSGHAVIVSKRVFDGDLKDLYSLCIDSNDADLIVVVCVTSPGSYLFNLDVSSMLSKRLRKVAGALALQARQGVASSNSQSAIFEAVVGYAPEKQGAMMSCLPEEGVDGGLSNIRGLLKHALNTARGKPHNHHHK</sequence>
<feature type="domain" description="MoaB/Mog" evidence="7">
    <location>
        <begin position="216"/>
        <end position="363"/>
    </location>
</feature>
<dbReference type="GO" id="GO:0005829">
    <property type="term" value="C:cytosol"/>
    <property type="evidence" value="ECO:0007669"/>
    <property type="project" value="TreeGrafter"/>
</dbReference>
<dbReference type="InterPro" id="IPR036135">
    <property type="entry name" value="MoeA_linker/N_sf"/>
</dbReference>
<dbReference type="Gene3D" id="2.40.340.10">
    <property type="entry name" value="MoeA, C-terminal, domain IV"/>
    <property type="match status" value="1"/>
</dbReference>
<protein>
    <recommendedName>
        <fullName evidence="4">molybdopterin adenylyltransferase</fullName>
        <ecNumber evidence="4">2.7.7.75</ecNumber>
    </recommendedName>
</protein>
<comment type="function">
    <text evidence="6">Catalyzes two steps in the biosynthesis of the molybdenum cofactor. In the first step, molybdopterin is adenylated. Subsequently, molybdate is inserted into adenylated molybdopterin and AMP is released.</text>
</comment>
<dbReference type="GO" id="GO:0061599">
    <property type="term" value="F:molybdopterin molybdotransferase activity"/>
    <property type="evidence" value="ECO:0007669"/>
    <property type="project" value="UniProtKB-UniRule"/>
</dbReference>
<comment type="catalytic activity">
    <reaction evidence="6">
        <text>adenylyl-molybdopterin + molybdate = Mo-molybdopterin + AMP + H(+)</text>
        <dbReference type="Rhea" id="RHEA:35047"/>
        <dbReference type="ChEBI" id="CHEBI:15378"/>
        <dbReference type="ChEBI" id="CHEBI:36264"/>
        <dbReference type="ChEBI" id="CHEBI:62727"/>
        <dbReference type="ChEBI" id="CHEBI:71302"/>
        <dbReference type="ChEBI" id="CHEBI:456215"/>
    </reaction>
</comment>
<proteinExistence type="inferred from homology"/>
<dbReference type="GO" id="GO:0005524">
    <property type="term" value="F:ATP binding"/>
    <property type="evidence" value="ECO:0007669"/>
    <property type="project" value="UniProtKB-UniRule"/>
</dbReference>
<evidence type="ECO:0000313" key="8">
    <source>
        <dbReference type="EMBL" id="CAJ1896361.1"/>
    </source>
</evidence>
<dbReference type="Gene3D" id="3.40.980.10">
    <property type="entry name" value="MoaB/Mog-like domain"/>
    <property type="match status" value="1"/>
</dbReference>
<dbReference type="InterPro" id="IPR036425">
    <property type="entry name" value="MoaB/Mog-like_dom_sf"/>
</dbReference>
<comment type="catalytic activity">
    <reaction evidence="6">
        <text>molybdopterin + ATP + H(+) = adenylyl-molybdopterin + diphosphate</text>
        <dbReference type="Rhea" id="RHEA:31331"/>
        <dbReference type="ChEBI" id="CHEBI:15378"/>
        <dbReference type="ChEBI" id="CHEBI:30616"/>
        <dbReference type="ChEBI" id="CHEBI:33019"/>
        <dbReference type="ChEBI" id="CHEBI:58698"/>
        <dbReference type="ChEBI" id="CHEBI:62727"/>
    </reaction>
</comment>
<dbReference type="PANTHER" id="PTHR10192:SF5">
    <property type="entry name" value="GEPHYRIN"/>
    <property type="match status" value="1"/>
</dbReference>
<comment type="caution">
    <text evidence="8">The sequence shown here is derived from an EMBL/GenBank/DDBJ whole genome shotgun (WGS) entry which is preliminary data.</text>
</comment>
<keyword evidence="6" id="KW-0460">Magnesium</keyword>
<dbReference type="InterPro" id="IPR038987">
    <property type="entry name" value="MoeA-like"/>
</dbReference>
<dbReference type="Pfam" id="PF03453">
    <property type="entry name" value="MoeA_N"/>
    <property type="match status" value="1"/>
</dbReference>
<comment type="similarity">
    <text evidence="3">In the C-terminal section; belongs to the MoeA family.</text>
</comment>
<dbReference type="GO" id="GO:0006777">
    <property type="term" value="P:Mo-molybdopterin cofactor biosynthetic process"/>
    <property type="evidence" value="ECO:0007669"/>
    <property type="project" value="UniProtKB-UniRule"/>
</dbReference>
<dbReference type="InterPro" id="IPR005110">
    <property type="entry name" value="MoeA_linker/N"/>
</dbReference>
<comment type="similarity">
    <text evidence="6">Belongs to the MoeA family.</text>
</comment>
<evidence type="ECO:0000256" key="2">
    <source>
        <dbReference type="ARBA" id="ARBA00007589"/>
    </source>
</evidence>
<dbReference type="InterPro" id="IPR036688">
    <property type="entry name" value="MoeA_C_domain_IV_sf"/>
</dbReference>
<evidence type="ECO:0000256" key="1">
    <source>
        <dbReference type="ARBA" id="ARBA00005046"/>
    </source>
</evidence>
<dbReference type="Pfam" id="PF03454">
    <property type="entry name" value="MoeA_C"/>
    <property type="match status" value="1"/>
</dbReference>
<dbReference type="SUPFAM" id="SSF53218">
    <property type="entry name" value="Molybdenum cofactor biosynthesis proteins"/>
    <property type="match status" value="1"/>
</dbReference>
<dbReference type="SUPFAM" id="SSF63882">
    <property type="entry name" value="MoeA N-terminal region -like"/>
    <property type="match status" value="1"/>
</dbReference>
<dbReference type="InterPro" id="IPR001453">
    <property type="entry name" value="MoaB/Mog_dom"/>
</dbReference>
<dbReference type="Proteomes" id="UP001295423">
    <property type="component" value="Unassembled WGS sequence"/>
</dbReference>
<dbReference type="Gene3D" id="3.90.105.10">
    <property type="entry name" value="Molybdopterin biosynthesis moea protein, domain 2"/>
    <property type="match status" value="1"/>
</dbReference>
<keyword evidence="5 6" id="KW-0501">Molybdenum cofactor biosynthesis</keyword>
<reference evidence="8" key="1">
    <citation type="submission" date="2023-08" db="EMBL/GenBank/DDBJ databases">
        <authorList>
            <person name="Audoor S."/>
            <person name="Bilcke G."/>
        </authorList>
    </citation>
    <scope>NUCLEOTIDE SEQUENCE</scope>
</reference>
<keyword evidence="6" id="KW-0500">Molybdenum</keyword>
<evidence type="ECO:0000256" key="4">
    <source>
        <dbReference type="ARBA" id="ARBA00012509"/>
    </source>
</evidence>
<dbReference type="GO" id="GO:0046872">
    <property type="term" value="F:metal ion binding"/>
    <property type="evidence" value="ECO:0007669"/>
    <property type="project" value="UniProtKB-UniRule"/>
</dbReference>
<dbReference type="GO" id="GO:0061598">
    <property type="term" value="F:molybdopterin adenylyltransferase activity"/>
    <property type="evidence" value="ECO:0007669"/>
    <property type="project" value="UniProtKB-UniRule"/>
</dbReference>
<keyword evidence="9" id="KW-1185">Reference proteome</keyword>